<evidence type="ECO:0000313" key="2">
    <source>
        <dbReference type="EMBL" id="ERL88517.1"/>
    </source>
</evidence>
<protein>
    <submittedName>
        <fullName evidence="2">Uncharacterized protein</fullName>
    </submittedName>
</protein>
<feature type="compositionally biased region" description="Polar residues" evidence="1">
    <location>
        <begin position="11"/>
        <end position="41"/>
    </location>
</feature>
<sequence>MLKCNEHDAAQSASAYRTAGTSYKTNHQYAPSSKTASTSQASRDREQLVVLIPPSPDSERKRSPSHYRSGFANKPRLSMSLSGALRTLPQNH</sequence>
<proteinExistence type="predicted"/>
<evidence type="ECO:0000256" key="1">
    <source>
        <dbReference type="SAM" id="MobiDB-lite"/>
    </source>
</evidence>
<name>U4U618_DENPD</name>
<dbReference type="Proteomes" id="UP000030742">
    <property type="component" value="Unassembled WGS sequence"/>
</dbReference>
<feature type="region of interest" description="Disordered" evidence="1">
    <location>
        <begin position="1"/>
        <end position="92"/>
    </location>
</feature>
<accession>U4U618</accession>
<evidence type="ECO:0000313" key="3">
    <source>
        <dbReference type="Proteomes" id="UP000030742"/>
    </source>
</evidence>
<dbReference type="AlphaFoldDB" id="U4U618"/>
<dbReference type="EMBL" id="KB632067">
    <property type="protein sequence ID" value="ERL88517.1"/>
    <property type="molecule type" value="Genomic_DNA"/>
</dbReference>
<gene>
    <name evidence="2" type="ORF">D910_05903</name>
</gene>
<reference evidence="2 3" key="1">
    <citation type="journal article" date="2013" name="Genome Biol.">
        <title>Draft genome of the mountain pine beetle, Dendroctonus ponderosae Hopkins, a major forest pest.</title>
        <authorList>
            <person name="Keeling C.I."/>
            <person name="Yuen M.M."/>
            <person name="Liao N.Y."/>
            <person name="Docking T.R."/>
            <person name="Chan S.K."/>
            <person name="Taylor G.A."/>
            <person name="Palmquist D.L."/>
            <person name="Jackman S.D."/>
            <person name="Nguyen A."/>
            <person name="Li M."/>
            <person name="Henderson H."/>
            <person name="Janes J.K."/>
            <person name="Zhao Y."/>
            <person name="Pandoh P."/>
            <person name="Moore R."/>
            <person name="Sperling F.A."/>
            <person name="Huber D.P."/>
            <person name="Birol I."/>
            <person name="Jones S.J."/>
            <person name="Bohlmann J."/>
        </authorList>
    </citation>
    <scope>NUCLEOTIDE SEQUENCE</scope>
</reference>
<organism evidence="2 3">
    <name type="scientific">Dendroctonus ponderosae</name>
    <name type="common">Mountain pine beetle</name>
    <dbReference type="NCBI Taxonomy" id="77166"/>
    <lineage>
        <taxon>Eukaryota</taxon>
        <taxon>Metazoa</taxon>
        <taxon>Ecdysozoa</taxon>
        <taxon>Arthropoda</taxon>
        <taxon>Hexapoda</taxon>
        <taxon>Insecta</taxon>
        <taxon>Pterygota</taxon>
        <taxon>Neoptera</taxon>
        <taxon>Endopterygota</taxon>
        <taxon>Coleoptera</taxon>
        <taxon>Polyphaga</taxon>
        <taxon>Cucujiformia</taxon>
        <taxon>Curculionidae</taxon>
        <taxon>Scolytinae</taxon>
        <taxon>Dendroctonus</taxon>
    </lineage>
</organism>